<gene>
    <name evidence="3" type="ORF">MACH16_29740</name>
</gene>
<organism evidence="3 4">
    <name type="scientific">Marinomonas pontica</name>
    <dbReference type="NCBI Taxonomy" id="264739"/>
    <lineage>
        <taxon>Bacteria</taxon>
        <taxon>Pseudomonadati</taxon>
        <taxon>Pseudomonadota</taxon>
        <taxon>Gammaproteobacteria</taxon>
        <taxon>Oceanospirillales</taxon>
        <taxon>Oceanospirillaceae</taxon>
        <taxon>Marinomonas</taxon>
    </lineage>
</organism>
<evidence type="ECO:0000256" key="1">
    <source>
        <dbReference type="SAM" id="SignalP"/>
    </source>
</evidence>
<proteinExistence type="predicted"/>
<sequence length="315" mass="34887">MTRYLICSLIALMLSACQSFPGFEPSMPDWWVSPPEDNSKWLYGLGEGAHLNAANQQALSNIAGKLQTTISASLSRRTQETTISTSDYIDRQLSSEIEKVSLSHFEIVKTDTISDRVMVLVRVDKDALVNNWSRQLNTIENELAKLLANQQISRFQWWVATRHFVSRAEEGDKLASLISGLTSKDITPYLAQKLRHATSQHPLSVKIKGDRTLINRALIADLLSQGLRVDDCKKCDLIIDYDTQFSSSVLFGENIVKMDFVGTLTDGSGVVSSSHWKVSAASVSGLDVGKNATQSMAVQKIKGEGLWKVFGMETK</sequence>
<dbReference type="InterPro" id="IPR024952">
    <property type="entry name" value="LPP20-like_dom"/>
</dbReference>
<protein>
    <recommendedName>
        <fullName evidence="2">Lipoprotein LPP20-like domain-containing protein</fullName>
    </recommendedName>
</protein>
<dbReference type="PROSITE" id="PS51257">
    <property type="entry name" value="PROKAR_LIPOPROTEIN"/>
    <property type="match status" value="1"/>
</dbReference>
<feature type="signal peptide" evidence="1">
    <location>
        <begin position="1"/>
        <end position="19"/>
    </location>
</feature>
<accession>A0ABN6WQH5</accession>
<dbReference type="Pfam" id="PF02169">
    <property type="entry name" value="LPP20"/>
    <property type="match status" value="1"/>
</dbReference>
<keyword evidence="1" id="KW-0732">Signal</keyword>
<keyword evidence="4" id="KW-1185">Reference proteome</keyword>
<reference evidence="3 4" key="1">
    <citation type="submission" date="2023-01" db="EMBL/GenBank/DDBJ databases">
        <title>Complete genome sequence of Marinomonas pontica strain 200518_36.</title>
        <authorList>
            <person name="Ueki S."/>
            <person name="Gajardo G."/>
            <person name="Maruyama F."/>
        </authorList>
    </citation>
    <scope>NUCLEOTIDE SEQUENCE [LARGE SCALE GENOMIC DNA]</scope>
    <source>
        <strain evidence="3 4">200518_36</strain>
    </source>
</reference>
<dbReference type="RefSeq" id="WP_338269268.1">
    <property type="nucleotide sequence ID" value="NZ_AP027271.1"/>
</dbReference>
<feature type="domain" description="Lipoprotein LPP20-like" evidence="2">
    <location>
        <begin position="28"/>
        <end position="124"/>
    </location>
</feature>
<evidence type="ECO:0000259" key="2">
    <source>
        <dbReference type="Pfam" id="PF02169"/>
    </source>
</evidence>
<dbReference type="EMBL" id="AP027271">
    <property type="protein sequence ID" value="BDX04226.1"/>
    <property type="molecule type" value="Genomic_DNA"/>
</dbReference>
<evidence type="ECO:0000313" key="3">
    <source>
        <dbReference type="EMBL" id="BDX04226.1"/>
    </source>
</evidence>
<dbReference type="Gene3D" id="3.10.28.20">
    <property type="entry name" value="Acetamidase/Formamidase-like domains"/>
    <property type="match status" value="1"/>
</dbReference>
<feature type="chain" id="PRO_5046890792" description="Lipoprotein LPP20-like domain-containing protein" evidence="1">
    <location>
        <begin position="20"/>
        <end position="315"/>
    </location>
</feature>
<dbReference type="Proteomes" id="UP001307608">
    <property type="component" value="Chromosome"/>
</dbReference>
<evidence type="ECO:0000313" key="4">
    <source>
        <dbReference type="Proteomes" id="UP001307608"/>
    </source>
</evidence>
<name>A0ABN6WQH5_9GAMM</name>